<keyword evidence="3" id="KW-1185">Reference proteome</keyword>
<keyword evidence="1" id="KW-0812">Transmembrane</keyword>
<reference evidence="2" key="1">
    <citation type="submission" date="2025-08" db="UniProtKB">
        <authorList>
            <consortium name="Ensembl"/>
        </authorList>
    </citation>
    <scope>IDENTIFICATION</scope>
</reference>
<organism evidence="2 3">
    <name type="scientific">Mola mola</name>
    <name type="common">Ocean sunfish</name>
    <name type="synonym">Tetraodon mola</name>
    <dbReference type="NCBI Taxonomy" id="94237"/>
    <lineage>
        <taxon>Eukaryota</taxon>
        <taxon>Metazoa</taxon>
        <taxon>Chordata</taxon>
        <taxon>Craniata</taxon>
        <taxon>Vertebrata</taxon>
        <taxon>Euteleostomi</taxon>
        <taxon>Actinopterygii</taxon>
        <taxon>Neopterygii</taxon>
        <taxon>Teleostei</taxon>
        <taxon>Neoteleostei</taxon>
        <taxon>Acanthomorphata</taxon>
        <taxon>Eupercaria</taxon>
        <taxon>Tetraodontiformes</taxon>
        <taxon>Molidae</taxon>
        <taxon>Mola</taxon>
    </lineage>
</organism>
<dbReference type="STRING" id="94237.ENSMMOP00000018001"/>
<dbReference type="OMA" id="ANEEWTH"/>
<evidence type="ECO:0000313" key="2">
    <source>
        <dbReference type="Ensembl" id="ENSMMOP00000018001.1"/>
    </source>
</evidence>
<dbReference type="Ensembl" id="ENSMMOT00000018294.1">
    <property type="protein sequence ID" value="ENSMMOP00000018001.1"/>
    <property type="gene ID" value="ENSMMOG00000013655.1"/>
</dbReference>
<protein>
    <recommendedName>
        <fullName evidence="4">Solute carrier family 22 member 5</fullName>
    </recommendedName>
</protein>
<accession>A0A3Q3WJY7</accession>
<evidence type="ECO:0008006" key="4">
    <source>
        <dbReference type="Google" id="ProtNLM"/>
    </source>
</evidence>
<dbReference type="AlphaFoldDB" id="A0A3Q3WJY7"/>
<evidence type="ECO:0000313" key="3">
    <source>
        <dbReference type="Proteomes" id="UP000261620"/>
    </source>
</evidence>
<name>A0A3Q3WJY7_MOLML</name>
<reference evidence="2" key="2">
    <citation type="submission" date="2025-09" db="UniProtKB">
        <authorList>
            <consortium name="Ensembl"/>
        </authorList>
    </citation>
    <scope>IDENTIFICATION</scope>
</reference>
<keyword evidence="1" id="KW-0472">Membrane</keyword>
<sequence>MKDYEDTITFLGQWGRFQQIIFFLLCASIVPNGIINFCSVFLADVPDHHCLIPDVNLTQDWLKATIPKEVVNGKLQLSRYRLDVVRNLSAQGLVPGRDVNLTDLEQEGCVDGWSYSKDIYQSTELHCLYPAATELYSRGKCSQAFLSVFD</sequence>
<keyword evidence="1" id="KW-1133">Transmembrane helix</keyword>
<feature type="transmembrane region" description="Helical" evidence="1">
    <location>
        <begin position="20"/>
        <end position="43"/>
    </location>
</feature>
<dbReference type="Proteomes" id="UP000261620">
    <property type="component" value="Unplaced"/>
</dbReference>
<proteinExistence type="predicted"/>
<evidence type="ECO:0000256" key="1">
    <source>
        <dbReference type="SAM" id="Phobius"/>
    </source>
</evidence>